<sequence length="1071" mass="116762">MRVRAFGLAILLAGQLIPLGSTAQAQDHDANAGSFGFRFLGPVVGNRVASFAAAPGDHLVYYAGSSSGGIFKSEDGGASWKPIFDKQNVAAIGALAVAPSNPRVIYAGTGEAWAIRDIDVIGNGMYKSTDAGKTWQHIGLDNSGRIGRILVDPNNPDSVWACALGRLPAPQQQRGVFHSSDGGKTWKRQLFVDANTGCSGLSMDAHDPKTIFAGTWQVKMNTWGEYSGGPGSGVYVTHDGGAHWQHIVGHGLPTSPVGKIDVAVAPTDSSRVYALIQTNGLGSLWRSDDGGRNWKTVSWDRKLTGRGGYYIHLMVSPADADRIIVANSSVSESTDGGKTFKIRPWGGDSHDIWWDPKDAKHFVVTDDGGINLTVNGGISTRKITFPIGQMYHVAVDDQIPYEVYTNMQDNSTMRGPSIPVNGYPSDKGWDHHMGGCESGFTLPAPGDPNTVWASCYANEVTVWDAKTDRARSVSPWLHTMDAEPDKVPYRCHWTPPLAIDPFDADTVYYGCQVIFKTTDKGQSWKVVSPDLSHRDPKYIHSSGGIVADNLGQFAPEVVFAIAPSKIRQGLVWAGTDDGKIWYTPDGGGKWVDVTAGLKGTGVPELATVTSIEPSPFDPGTAYASFDSHLYNDDGRPYIVRTTDYGKTWTLINGDLPTSSPLDYVRNVSEDPNAKGLLFAGTGHAFYYSLDDGAHWTHLRTGLPPSPVTWTVTQKRFHDLVISTYGRGIYILDDISPLEAMAKNGRPTAATFFKPRNTYLLRNEKAYFTYWLPKGAKGDATVTIAKADGTPVRTLHTDVTGGMNRVDWNMHYDPLVTIRLRTIPPENPHIWDDARFKGKKWRPITHWGMPSYQPGPLIVPGQYKVSVNVDGKTFEQPLTILPDPSAPGSQSDLQKSLDLQLRIRKDVDSVSKMVNLIEHQRHELEELRAKGGGGLSPAQIDAMDAKLKSVEYQMFQKALAASDDKYYVSVWKIYYNLLWLNAEIGSGAGDVAGGEGYGPTDTTPPLLDGLEQQLAKATQHYDTVMSTDVPAFNKLLVAKGQKPLMTVLPAADMRAPDREESEGFDYAEADAD</sequence>
<dbReference type="EMBL" id="JACIJI010000002">
    <property type="protein sequence ID" value="MBB5718464.1"/>
    <property type="molecule type" value="Genomic_DNA"/>
</dbReference>
<evidence type="ECO:0000313" key="5">
    <source>
        <dbReference type="Proteomes" id="UP000554342"/>
    </source>
</evidence>
<evidence type="ECO:0000256" key="1">
    <source>
        <dbReference type="ARBA" id="ARBA00022737"/>
    </source>
</evidence>
<dbReference type="InterPro" id="IPR015943">
    <property type="entry name" value="WD40/YVTN_repeat-like_dom_sf"/>
</dbReference>
<dbReference type="InterPro" id="IPR052025">
    <property type="entry name" value="Xyloglucanase_GH74"/>
</dbReference>
<feature type="domain" description="Sortilin N-terminal" evidence="3">
    <location>
        <begin position="70"/>
        <end position="200"/>
    </location>
</feature>
<feature type="signal peptide" evidence="2">
    <location>
        <begin position="1"/>
        <end position="25"/>
    </location>
</feature>
<dbReference type="Pfam" id="PF15902">
    <property type="entry name" value="Sortilin-Vps10"/>
    <property type="match status" value="1"/>
</dbReference>
<evidence type="ECO:0000259" key="3">
    <source>
        <dbReference type="Pfam" id="PF15902"/>
    </source>
</evidence>
<reference evidence="4 5" key="1">
    <citation type="submission" date="2020-08" db="EMBL/GenBank/DDBJ databases">
        <title>Genomic Encyclopedia of Type Strains, Phase IV (KMG-IV): sequencing the most valuable type-strain genomes for metagenomic binning, comparative biology and taxonomic classification.</title>
        <authorList>
            <person name="Goeker M."/>
        </authorList>
    </citation>
    <scope>NUCLEOTIDE SEQUENCE [LARGE SCALE GENOMIC DNA]</scope>
    <source>
        <strain evidence="4 5">DSM 27203</strain>
    </source>
</reference>
<organism evidence="4 5">
    <name type="scientific">Stakelama sediminis</name>
    <dbReference type="NCBI Taxonomy" id="463200"/>
    <lineage>
        <taxon>Bacteria</taxon>
        <taxon>Pseudomonadati</taxon>
        <taxon>Pseudomonadota</taxon>
        <taxon>Alphaproteobacteria</taxon>
        <taxon>Sphingomonadales</taxon>
        <taxon>Sphingomonadaceae</taxon>
        <taxon>Stakelama</taxon>
    </lineage>
</organism>
<keyword evidence="5" id="KW-1185">Reference proteome</keyword>
<comment type="caution">
    <text evidence="4">The sequence shown here is derived from an EMBL/GenBank/DDBJ whole genome shotgun (WGS) entry which is preliminary data.</text>
</comment>
<dbReference type="PANTHER" id="PTHR43739">
    <property type="entry name" value="XYLOGLUCANASE (EUROFUNG)"/>
    <property type="match status" value="1"/>
</dbReference>
<dbReference type="CDD" id="cd15482">
    <property type="entry name" value="Sialidase_non-viral"/>
    <property type="match status" value="1"/>
</dbReference>
<gene>
    <name evidence="4" type="ORF">FHR23_001387</name>
</gene>
<evidence type="ECO:0000313" key="4">
    <source>
        <dbReference type="EMBL" id="MBB5718464.1"/>
    </source>
</evidence>
<evidence type="ECO:0000256" key="2">
    <source>
        <dbReference type="SAM" id="SignalP"/>
    </source>
</evidence>
<feature type="chain" id="PRO_5032495092" evidence="2">
    <location>
        <begin position="26"/>
        <end position="1071"/>
    </location>
</feature>
<dbReference type="SUPFAM" id="SSF110296">
    <property type="entry name" value="Oligoxyloglucan reducing end-specific cellobiohydrolase"/>
    <property type="match status" value="1"/>
</dbReference>
<protein>
    <submittedName>
        <fullName evidence="4">Photosystem II stability/assembly factor-like uncharacterized protein</fullName>
    </submittedName>
</protein>
<keyword evidence="1" id="KW-0677">Repeat</keyword>
<dbReference type="RefSeq" id="WP_184002274.1">
    <property type="nucleotide sequence ID" value="NZ_BAABIF010000013.1"/>
</dbReference>
<dbReference type="InterPro" id="IPR031778">
    <property type="entry name" value="Sortilin_N"/>
</dbReference>
<dbReference type="Proteomes" id="UP000554342">
    <property type="component" value="Unassembled WGS sequence"/>
</dbReference>
<name>A0A840YY62_9SPHN</name>
<keyword evidence="2" id="KW-0732">Signal</keyword>
<proteinExistence type="predicted"/>
<dbReference type="Gene3D" id="2.130.10.10">
    <property type="entry name" value="YVTN repeat-like/Quinoprotein amine dehydrogenase"/>
    <property type="match status" value="3"/>
</dbReference>
<dbReference type="InterPro" id="IPR036278">
    <property type="entry name" value="Sialidase_sf"/>
</dbReference>
<dbReference type="GO" id="GO:0010411">
    <property type="term" value="P:xyloglucan metabolic process"/>
    <property type="evidence" value="ECO:0007669"/>
    <property type="project" value="TreeGrafter"/>
</dbReference>
<dbReference type="SUPFAM" id="SSF50939">
    <property type="entry name" value="Sialidases"/>
    <property type="match status" value="1"/>
</dbReference>
<accession>A0A840YY62</accession>
<dbReference type="AlphaFoldDB" id="A0A840YY62"/>
<dbReference type="PANTHER" id="PTHR43739:SF5">
    <property type="entry name" value="EXO-ALPHA-SIALIDASE"/>
    <property type="match status" value="1"/>
</dbReference>